<evidence type="ECO:0000256" key="4">
    <source>
        <dbReference type="ARBA" id="ARBA00023014"/>
    </source>
</evidence>
<evidence type="ECO:0000256" key="1">
    <source>
        <dbReference type="ARBA" id="ARBA00022485"/>
    </source>
</evidence>
<proteinExistence type="predicted"/>
<dbReference type="PROSITE" id="PS51379">
    <property type="entry name" value="4FE4S_FER_2"/>
    <property type="match status" value="3"/>
</dbReference>
<reference evidence="7" key="1">
    <citation type="submission" date="2016-10" db="EMBL/GenBank/DDBJ databases">
        <authorList>
            <person name="de Groot N.N."/>
        </authorList>
    </citation>
    <scope>NUCLEOTIDE SEQUENCE</scope>
</reference>
<feature type="domain" description="4Fe-4S ferredoxin-type" evidence="6">
    <location>
        <begin position="80"/>
        <end position="109"/>
    </location>
</feature>
<organism evidence="7">
    <name type="scientific">hydrothermal vent metagenome</name>
    <dbReference type="NCBI Taxonomy" id="652676"/>
    <lineage>
        <taxon>unclassified sequences</taxon>
        <taxon>metagenomes</taxon>
        <taxon>ecological metagenomes</taxon>
    </lineage>
</organism>
<evidence type="ECO:0000256" key="5">
    <source>
        <dbReference type="SAM" id="MobiDB-lite"/>
    </source>
</evidence>
<dbReference type="CDD" id="cd10551">
    <property type="entry name" value="PsrB"/>
    <property type="match status" value="1"/>
</dbReference>
<dbReference type="AlphaFoldDB" id="A0A1W1EC97"/>
<keyword evidence="4" id="KW-0411">Iron-sulfur</keyword>
<gene>
    <name evidence="7" type="ORF">MNB_SV-5-607</name>
</gene>
<feature type="domain" description="4Fe-4S ferredoxin-type" evidence="6">
    <location>
        <begin position="3"/>
        <end position="33"/>
    </location>
</feature>
<dbReference type="GO" id="GO:0051539">
    <property type="term" value="F:4 iron, 4 sulfur cluster binding"/>
    <property type="evidence" value="ECO:0007669"/>
    <property type="project" value="UniProtKB-KW"/>
</dbReference>
<protein>
    <submittedName>
        <fullName evidence="7">Fe-S-cluster-containing hydrogenase components 1</fullName>
    </submittedName>
</protein>
<keyword evidence="2" id="KW-0479">Metal-binding</keyword>
<dbReference type="InterPro" id="IPR017896">
    <property type="entry name" value="4Fe4S_Fe-S-bd"/>
</dbReference>
<keyword evidence="3" id="KW-0408">Iron</keyword>
<accession>A0A1W1EC97</accession>
<dbReference type="GO" id="GO:0046872">
    <property type="term" value="F:metal ion binding"/>
    <property type="evidence" value="ECO:0007669"/>
    <property type="project" value="UniProtKB-KW"/>
</dbReference>
<evidence type="ECO:0000313" key="7">
    <source>
        <dbReference type="EMBL" id="SFZ97643.1"/>
    </source>
</evidence>
<dbReference type="Pfam" id="PF12800">
    <property type="entry name" value="Fer4_4"/>
    <property type="match status" value="1"/>
</dbReference>
<dbReference type="SUPFAM" id="SSF54862">
    <property type="entry name" value="4Fe-4S ferredoxins"/>
    <property type="match status" value="1"/>
</dbReference>
<keyword evidence="1" id="KW-0004">4Fe-4S</keyword>
<dbReference type="InterPro" id="IPR017900">
    <property type="entry name" value="4Fe4S_Fe_S_CS"/>
</dbReference>
<dbReference type="PROSITE" id="PS00198">
    <property type="entry name" value="4FE4S_FER_1"/>
    <property type="match status" value="1"/>
</dbReference>
<feature type="domain" description="4Fe-4S ferredoxin-type" evidence="6">
    <location>
        <begin position="48"/>
        <end position="79"/>
    </location>
</feature>
<feature type="region of interest" description="Disordered" evidence="5">
    <location>
        <begin position="233"/>
        <end position="254"/>
    </location>
</feature>
<name>A0A1W1EC97_9ZZZZ</name>
<dbReference type="InterPro" id="IPR050954">
    <property type="entry name" value="ET_IronSulfur_Cluster-Binding"/>
</dbReference>
<dbReference type="Gene3D" id="3.30.70.20">
    <property type="match status" value="2"/>
</dbReference>
<dbReference type="Pfam" id="PF13247">
    <property type="entry name" value="Fer4_11"/>
    <property type="match status" value="1"/>
</dbReference>
<sequence length="254" mass="28058">MKLGFLVDLNLCMGCKGCEIACKVENEVPLSSWRLRVKYIDIGVFPDTSRSFTPLRCNHCESAPCERICPVSALHYLENGIVNIDNARCIGCAGCMMACPYGAIYMDPETNTADKCTYCAHRIESGMMPACVVACPVEANIFGDVEDDTSNISLYIMEHQGSVQVRKPEKHTSPKHYYVGGGTFTLDPLAHKRIEGYGLFNQITHLDAIGDKNHGVLDRFLAPFTSHGEADNKSFMNFDNDANAHESHEEEGGH</sequence>
<dbReference type="EMBL" id="FPKX01000008">
    <property type="protein sequence ID" value="SFZ97643.1"/>
    <property type="molecule type" value="Genomic_DNA"/>
</dbReference>
<evidence type="ECO:0000259" key="6">
    <source>
        <dbReference type="PROSITE" id="PS51379"/>
    </source>
</evidence>
<dbReference type="PANTHER" id="PTHR43177:SF3">
    <property type="entry name" value="PROTEIN NRFC HOMOLOG"/>
    <property type="match status" value="1"/>
</dbReference>
<evidence type="ECO:0000256" key="2">
    <source>
        <dbReference type="ARBA" id="ARBA00022723"/>
    </source>
</evidence>
<feature type="compositionally biased region" description="Basic and acidic residues" evidence="5">
    <location>
        <begin position="242"/>
        <end position="254"/>
    </location>
</feature>
<evidence type="ECO:0000256" key="3">
    <source>
        <dbReference type="ARBA" id="ARBA00023004"/>
    </source>
</evidence>
<dbReference type="PANTHER" id="PTHR43177">
    <property type="entry name" value="PROTEIN NRFC"/>
    <property type="match status" value="1"/>
</dbReference>